<dbReference type="RefSeq" id="WP_271020371.1">
    <property type="nucleotide sequence ID" value="NZ_JAQHXR010000001.1"/>
</dbReference>
<proteinExistence type="predicted"/>
<reference evidence="1 2" key="1">
    <citation type="submission" date="2023-01" db="EMBL/GenBank/DDBJ databases">
        <title>Description of Helicobacter ibis sp. nov. isolated from faecal droppings of black-faced ibis (Theristicus melanopis).</title>
        <authorList>
            <person name="Lopez-Cantillo M."/>
            <person name="Vidal-Veuthey B."/>
            <person name="Mella A."/>
            <person name="De La Haba R."/>
            <person name="Collado L."/>
        </authorList>
    </citation>
    <scope>NUCLEOTIDE SEQUENCE [LARGE SCALE GENOMIC DNA]</scope>
    <source>
        <strain evidence="1 2">A82</strain>
    </source>
</reference>
<dbReference type="EMBL" id="JAQHXR010000001">
    <property type="protein sequence ID" value="MDA3968103.1"/>
    <property type="molecule type" value="Genomic_DNA"/>
</dbReference>
<protein>
    <recommendedName>
        <fullName evidence="3">Pyridoxamine 5'-phosphate oxidase putative domain-containing protein</fullName>
    </recommendedName>
</protein>
<organism evidence="1 2">
    <name type="scientific">Helicobacter ibis</name>
    <dbReference type="NCBI Taxonomy" id="2962633"/>
    <lineage>
        <taxon>Bacteria</taxon>
        <taxon>Pseudomonadati</taxon>
        <taxon>Campylobacterota</taxon>
        <taxon>Epsilonproteobacteria</taxon>
        <taxon>Campylobacterales</taxon>
        <taxon>Helicobacteraceae</taxon>
        <taxon>Helicobacter</taxon>
    </lineage>
</organism>
<dbReference type="Proteomes" id="UP001210261">
    <property type="component" value="Unassembled WGS sequence"/>
</dbReference>
<sequence>MDTRISKFIANNKLLTLSVIDDTYDDICVYTASCYYVFCVETLKLIFKSSVDSKHIKLAKKFPKCGVNIAKDGALKTLQGVQIKAHFKHATTEQKALYYKTFPYAKLGEGEVFSLEILWAKYTDNSLFLGKKLEYTKE</sequence>
<keyword evidence="2" id="KW-1185">Reference proteome</keyword>
<evidence type="ECO:0000313" key="2">
    <source>
        <dbReference type="Proteomes" id="UP001210261"/>
    </source>
</evidence>
<accession>A0ABT4VD66</accession>
<comment type="caution">
    <text evidence="1">The sequence shown here is derived from an EMBL/GenBank/DDBJ whole genome shotgun (WGS) entry which is preliminary data.</text>
</comment>
<evidence type="ECO:0000313" key="1">
    <source>
        <dbReference type="EMBL" id="MDA3968103.1"/>
    </source>
</evidence>
<gene>
    <name evidence="1" type="ORF">PF021_00235</name>
</gene>
<evidence type="ECO:0008006" key="3">
    <source>
        <dbReference type="Google" id="ProtNLM"/>
    </source>
</evidence>
<name>A0ABT4VD66_9HELI</name>